<dbReference type="Proteomes" id="UP001057532">
    <property type="component" value="Chromosome"/>
</dbReference>
<gene>
    <name evidence="1" type="ORF">M8332_00200</name>
</gene>
<reference evidence="1" key="1">
    <citation type="submission" date="2022-05" db="EMBL/GenBank/DDBJ databases">
        <authorList>
            <person name="Oliphant S.A."/>
            <person name="Watson-Haigh N.S."/>
            <person name="Sumby K.M."/>
            <person name="Gardner J.M."/>
            <person name="Jiranek V."/>
        </authorList>
    </citation>
    <scope>NUCLEOTIDE SEQUENCE</scope>
    <source>
        <strain evidence="1">Ru20-1</strain>
    </source>
</reference>
<protein>
    <submittedName>
        <fullName evidence="1">Uncharacterized protein</fullName>
    </submittedName>
</protein>
<keyword evidence="2" id="KW-1185">Reference proteome</keyword>
<evidence type="ECO:0000313" key="2">
    <source>
        <dbReference type="Proteomes" id="UP001057532"/>
    </source>
</evidence>
<accession>A0ABY5C4F7</accession>
<dbReference type="EMBL" id="CP097478">
    <property type="protein sequence ID" value="USS93326.1"/>
    <property type="molecule type" value="Genomic_DNA"/>
</dbReference>
<proteinExistence type="predicted"/>
<dbReference type="RefSeq" id="WP_252780138.1">
    <property type="nucleotide sequence ID" value="NZ_CP097478.1"/>
</dbReference>
<evidence type="ECO:0000313" key="1">
    <source>
        <dbReference type="EMBL" id="USS93326.1"/>
    </source>
</evidence>
<dbReference type="SUPFAM" id="SSF52374">
    <property type="entry name" value="Nucleotidylyl transferase"/>
    <property type="match status" value="1"/>
</dbReference>
<name>A0ABY5C4F7_9LACO</name>
<sequence>MFDSSDWSGLWNERVSILGLLRLGESSIPFRLFSPLILDENGGKLSKSLYINNEYYDKKYKNFLNSDIILDDKKYFFNLYNEMENWVKDTKNFCRNYLEKIIKNDK</sequence>
<organism evidence="1 2">
    <name type="scientific">Fructilactobacillus ixorae</name>
    <dbReference type="NCBI Taxonomy" id="1750535"/>
    <lineage>
        <taxon>Bacteria</taxon>
        <taxon>Bacillati</taxon>
        <taxon>Bacillota</taxon>
        <taxon>Bacilli</taxon>
        <taxon>Lactobacillales</taxon>
        <taxon>Lactobacillaceae</taxon>
        <taxon>Fructilactobacillus</taxon>
    </lineage>
</organism>